<feature type="region of interest" description="Disordered" evidence="1">
    <location>
        <begin position="89"/>
        <end position="143"/>
    </location>
</feature>
<dbReference type="InterPro" id="IPR008912">
    <property type="entry name" value="Uncharacterised_CoxE"/>
</dbReference>
<evidence type="ECO:0000256" key="1">
    <source>
        <dbReference type="SAM" id="MobiDB-lite"/>
    </source>
</evidence>
<dbReference type="InterPro" id="IPR011195">
    <property type="entry name" value="UCP010256"/>
</dbReference>
<dbReference type="Proteomes" id="UP000291259">
    <property type="component" value="Chromosome"/>
</dbReference>
<gene>
    <name evidence="3" type="ORF">ET445_02380</name>
</gene>
<reference evidence="3 4" key="1">
    <citation type="submission" date="2019-01" db="EMBL/GenBank/DDBJ databases">
        <title>Genome sequencing of strain FW100M-8.</title>
        <authorList>
            <person name="Heo J."/>
            <person name="Kim S.-J."/>
            <person name="Kim J.-S."/>
            <person name="Hong S.-B."/>
            <person name="Kwon S.-W."/>
        </authorList>
    </citation>
    <scope>NUCLEOTIDE SEQUENCE [LARGE SCALE GENOMIC DNA]</scope>
    <source>
        <strain evidence="3 4">FW100M-8</strain>
    </source>
</reference>
<dbReference type="KEGG" id="agf:ET445_02380"/>
<dbReference type="PANTHER" id="PTHR39338:SF6">
    <property type="entry name" value="BLL5662 PROTEIN"/>
    <property type="match status" value="1"/>
</dbReference>
<feature type="region of interest" description="Disordered" evidence="1">
    <location>
        <begin position="405"/>
        <end position="424"/>
    </location>
</feature>
<dbReference type="SMART" id="SM00327">
    <property type="entry name" value="VWA"/>
    <property type="match status" value="1"/>
</dbReference>
<dbReference type="RefSeq" id="WP_129188493.1">
    <property type="nucleotide sequence ID" value="NZ_CP035491.1"/>
</dbReference>
<evidence type="ECO:0000313" key="3">
    <source>
        <dbReference type="EMBL" id="QAY72354.1"/>
    </source>
</evidence>
<organism evidence="3 4">
    <name type="scientific">Agromyces protaetiae</name>
    <dbReference type="NCBI Taxonomy" id="2509455"/>
    <lineage>
        <taxon>Bacteria</taxon>
        <taxon>Bacillati</taxon>
        <taxon>Actinomycetota</taxon>
        <taxon>Actinomycetes</taxon>
        <taxon>Micrococcales</taxon>
        <taxon>Microbacteriaceae</taxon>
        <taxon>Agromyces</taxon>
    </lineage>
</organism>
<proteinExistence type="predicted"/>
<dbReference type="PIRSF" id="PIRSF010256">
    <property type="entry name" value="CoxE_vWa"/>
    <property type="match status" value="1"/>
</dbReference>
<keyword evidence="4" id="KW-1185">Reference proteome</keyword>
<accession>A0A4P6F9A4</accession>
<dbReference type="AlphaFoldDB" id="A0A4P6F9A4"/>
<dbReference type="Gene3D" id="3.40.50.410">
    <property type="entry name" value="von Willebrand factor, type A domain"/>
    <property type="match status" value="1"/>
</dbReference>
<feature type="compositionally biased region" description="Basic and acidic residues" evidence="1">
    <location>
        <begin position="105"/>
        <end position="117"/>
    </location>
</feature>
<dbReference type="InterPro" id="IPR036465">
    <property type="entry name" value="vWFA_dom_sf"/>
</dbReference>
<feature type="domain" description="VWFA" evidence="2">
    <location>
        <begin position="231"/>
        <end position="406"/>
    </location>
</feature>
<protein>
    <submittedName>
        <fullName evidence="3">VWA domain-containing protein</fullName>
    </submittedName>
</protein>
<dbReference type="PANTHER" id="PTHR39338">
    <property type="entry name" value="BLL5662 PROTEIN-RELATED"/>
    <property type="match status" value="1"/>
</dbReference>
<dbReference type="OrthoDB" id="9790469at2"/>
<dbReference type="EMBL" id="CP035491">
    <property type="protein sequence ID" value="QAY72354.1"/>
    <property type="molecule type" value="Genomic_DNA"/>
</dbReference>
<dbReference type="CDD" id="cd00198">
    <property type="entry name" value="vWFA"/>
    <property type="match status" value="1"/>
</dbReference>
<dbReference type="Pfam" id="PF05762">
    <property type="entry name" value="VWA_CoxE"/>
    <property type="match status" value="1"/>
</dbReference>
<evidence type="ECO:0000313" key="4">
    <source>
        <dbReference type="Proteomes" id="UP000291259"/>
    </source>
</evidence>
<name>A0A4P6F9A4_9MICO</name>
<dbReference type="InterPro" id="IPR002035">
    <property type="entry name" value="VWF_A"/>
</dbReference>
<dbReference type="SUPFAM" id="SSF53300">
    <property type="entry name" value="vWA-like"/>
    <property type="match status" value="1"/>
</dbReference>
<evidence type="ECO:0000259" key="2">
    <source>
        <dbReference type="SMART" id="SM00327"/>
    </source>
</evidence>
<sequence>MSELTTIDHGGSVIAVDPARLAVAFATELRRAGLPIPPDRSGWLVEALRLVPPRTGPDLYWACRTVFVTSHEQLPIFDAVFTALFGGSADPADSRGDQNAPPIDRQTRRTAADDRPTARGARLAAPGPMPPADGGSGETSADEGNDAFLLAASPDERLHDTSFAQLTPDELDRIRKLVADLVLATPLRPGRRTRVSPHARDRLDLRRTVRASHRTGGDVVRLLHAEPQTRPRPLVLLCDVSASMEPYTQVFLAFMQAAVASSRAEAFVFATRLTRLTRHLSGRDADLALERAAAGAKDWAGGTRLADGIRAFIDEHGRRGIARGAVVVILSDGWAQDDPADIERQMARLSRLAHRIVWVNPRKAAAGYQPLAGGMAAALPYCDAFVSGHSYSALHELVRAIADDEAPRATRPAPKHPTTISSHR</sequence>